<dbReference type="InterPro" id="IPR012858">
    <property type="entry name" value="DC_STAMP-like"/>
</dbReference>
<feature type="transmembrane region" description="Helical" evidence="6">
    <location>
        <begin position="119"/>
        <end position="145"/>
    </location>
</feature>
<keyword evidence="3 6" id="KW-1133">Transmembrane helix</keyword>
<evidence type="ECO:0000256" key="6">
    <source>
        <dbReference type="SAM" id="Phobius"/>
    </source>
</evidence>
<dbReference type="PANTHER" id="PTHR21041:SF17">
    <property type="entry name" value="E3 UBIQUITIN-PROTEIN LIGASE DCST1"/>
    <property type="match status" value="1"/>
</dbReference>
<feature type="transmembrane region" description="Helical" evidence="6">
    <location>
        <begin position="88"/>
        <end position="107"/>
    </location>
</feature>
<dbReference type="OrthoDB" id="5985669at2759"/>
<proteinExistence type="predicted"/>
<keyword evidence="2 6" id="KW-0812">Transmembrane</keyword>
<dbReference type="EMBL" id="PZQS01000005">
    <property type="protein sequence ID" value="PVD30643.1"/>
    <property type="molecule type" value="Genomic_DNA"/>
</dbReference>
<dbReference type="Proteomes" id="UP000245119">
    <property type="component" value="Linkage Group LG5"/>
</dbReference>
<accession>A0A2T7PB46</accession>
<name>A0A2T7PB46_POMCA</name>
<feature type="transmembrane region" description="Helical" evidence="6">
    <location>
        <begin position="157"/>
        <end position="175"/>
    </location>
</feature>
<protein>
    <recommendedName>
        <fullName evidence="7">Dendritic cell-specific transmembrane protein-like domain-containing protein</fullName>
    </recommendedName>
</protein>
<evidence type="ECO:0000256" key="5">
    <source>
        <dbReference type="SAM" id="MobiDB-lite"/>
    </source>
</evidence>
<evidence type="ECO:0000313" key="9">
    <source>
        <dbReference type="Proteomes" id="UP000245119"/>
    </source>
</evidence>
<evidence type="ECO:0000256" key="1">
    <source>
        <dbReference type="ARBA" id="ARBA00004141"/>
    </source>
</evidence>
<feature type="region of interest" description="Disordered" evidence="5">
    <location>
        <begin position="1"/>
        <end position="58"/>
    </location>
</feature>
<evidence type="ECO:0000259" key="7">
    <source>
        <dbReference type="Pfam" id="PF07782"/>
    </source>
</evidence>
<dbReference type="GO" id="GO:0016020">
    <property type="term" value="C:membrane"/>
    <property type="evidence" value="ECO:0007669"/>
    <property type="project" value="UniProtKB-SubCell"/>
</dbReference>
<keyword evidence="9" id="KW-1185">Reference proteome</keyword>
<evidence type="ECO:0000256" key="4">
    <source>
        <dbReference type="ARBA" id="ARBA00023136"/>
    </source>
</evidence>
<reference evidence="8 9" key="1">
    <citation type="submission" date="2018-04" db="EMBL/GenBank/DDBJ databases">
        <title>The genome of golden apple snail Pomacea canaliculata provides insight into stress tolerance and invasive adaptation.</title>
        <authorList>
            <person name="Liu C."/>
            <person name="Liu B."/>
            <person name="Ren Y."/>
            <person name="Zhang Y."/>
            <person name="Wang H."/>
            <person name="Li S."/>
            <person name="Jiang F."/>
            <person name="Yin L."/>
            <person name="Zhang G."/>
            <person name="Qian W."/>
            <person name="Fan W."/>
        </authorList>
    </citation>
    <scope>NUCLEOTIDE SEQUENCE [LARGE SCALE GENOMIC DNA]</scope>
    <source>
        <strain evidence="8">SZHN2017</strain>
        <tissue evidence="8">Muscle</tissue>
    </source>
</reference>
<evidence type="ECO:0000256" key="2">
    <source>
        <dbReference type="ARBA" id="ARBA00022692"/>
    </source>
</evidence>
<feature type="compositionally biased region" description="Basic and acidic residues" evidence="5">
    <location>
        <begin position="1"/>
        <end position="11"/>
    </location>
</feature>
<feature type="region of interest" description="Disordered" evidence="5">
    <location>
        <begin position="259"/>
        <end position="290"/>
    </location>
</feature>
<comment type="caution">
    <text evidence="8">The sequence shown here is derived from an EMBL/GenBank/DDBJ whole genome shotgun (WGS) entry which is preliminary data.</text>
</comment>
<sequence length="533" mass="60488">MSDSNESDRSWDTTPTSARPSLTAGTSESPTTVDIPQEDFDGRTSSSYLSPPSTVRRRRRSFRRKQGFMAFVYRVVLSDPKEYQCLKACIAFPIGALISVGLFYSVIYPLEMKPVTRDLLGGCLGVALSLGFAFSVEVRCVVCLVLPTFFSKAGRSYITAFAVVVLVSGPIQNIVNNCREVVRSLSCLAQLLANHTLAKLKLRLHPLKDAILKLQEEGFMINNVGQAVESAFAPFRKELEDDSESEQMKENVKEAEKILKKNAEDGPPPNPFSADDIEKKHEIKETDTKGKQLEEKWEKKVDLRCEDVFSQGILRCRNWFGDLEQRCMDALWVIGYLLCLPLKMTFFCELVRIVPNALGLDCDSSTMVDPGLGETFIAARDMIVEIAHGMKVRLQYKVVTSSNDETAMTAQEVQKGAMNEFESRAQWVEYFMLLVKRILAFTFLLIFKQAYSYHKAYLTKFQHDNIYLTHYFRRIDARRKAAGKMKLLPLKKAERQNLIFPSSFKLIKREKAHLGRGTSRMLFRLILSGIIIK</sequence>
<dbReference type="InterPro" id="IPR051856">
    <property type="entry name" value="CSR-E3_Ligase_Protein"/>
</dbReference>
<feature type="compositionally biased region" description="Polar residues" evidence="5">
    <location>
        <begin position="12"/>
        <end position="34"/>
    </location>
</feature>
<dbReference type="AlphaFoldDB" id="A0A2T7PB46"/>
<dbReference type="PANTHER" id="PTHR21041">
    <property type="entry name" value="DENDRITIC CELL-SPECIFIC TRANSMEMBRANE PROTEIN"/>
    <property type="match status" value="1"/>
</dbReference>
<feature type="domain" description="Dendritic cell-specific transmembrane protein-like" evidence="7">
    <location>
        <begin position="463"/>
        <end position="532"/>
    </location>
</feature>
<organism evidence="8 9">
    <name type="scientific">Pomacea canaliculata</name>
    <name type="common">Golden apple snail</name>
    <dbReference type="NCBI Taxonomy" id="400727"/>
    <lineage>
        <taxon>Eukaryota</taxon>
        <taxon>Metazoa</taxon>
        <taxon>Spiralia</taxon>
        <taxon>Lophotrochozoa</taxon>
        <taxon>Mollusca</taxon>
        <taxon>Gastropoda</taxon>
        <taxon>Caenogastropoda</taxon>
        <taxon>Architaenioglossa</taxon>
        <taxon>Ampullarioidea</taxon>
        <taxon>Ampullariidae</taxon>
        <taxon>Pomacea</taxon>
    </lineage>
</organism>
<comment type="subcellular location">
    <subcellularLocation>
        <location evidence="1">Membrane</location>
        <topology evidence="1">Multi-pass membrane protein</topology>
    </subcellularLocation>
</comment>
<dbReference type="Pfam" id="PF07782">
    <property type="entry name" value="DC_STAMP"/>
    <property type="match status" value="1"/>
</dbReference>
<feature type="compositionally biased region" description="Polar residues" evidence="5">
    <location>
        <begin position="43"/>
        <end position="53"/>
    </location>
</feature>
<evidence type="ECO:0000313" key="8">
    <source>
        <dbReference type="EMBL" id="PVD30643.1"/>
    </source>
</evidence>
<evidence type="ECO:0000256" key="3">
    <source>
        <dbReference type="ARBA" id="ARBA00022989"/>
    </source>
</evidence>
<keyword evidence="4 6" id="KW-0472">Membrane</keyword>
<gene>
    <name evidence="8" type="ORF">C0Q70_09916</name>
</gene>
<feature type="compositionally biased region" description="Basic and acidic residues" evidence="5">
    <location>
        <begin position="276"/>
        <end position="290"/>
    </location>
</feature>